<reference evidence="3 4" key="1">
    <citation type="journal article" date="2023" name="G3 (Bethesda)">
        <title>A chromosome-length genome assembly and annotation of blackberry (Rubus argutus, cv. 'Hillquist').</title>
        <authorList>
            <person name="Bruna T."/>
            <person name="Aryal R."/>
            <person name="Dudchenko O."/>
            <person name="Sargent D.J."/>
            <person name="Mead D."/>
            <person name="Buti M."/>
            <person name="Cavallini A."/>
            <person name="Hytonen T."/>
            <person name="Andres J."/>
            <person name="Pham M."/>
            <person name="Weisz D."/>
            <person name="Mascagni F."/>
            <person name="Usai G."/>
            <person name="Natali L."/>
            <person name="Bassil N."/>
            <person name="Fernandez G.E."/>
            <person name="Lomsadze A."/>
            <person name="Armour M."/>
            <person name="Olukolu B."/>
            <person name="Poorten T."/>
            <person name="Britton C."/>
            <person name="Davik J."/>
            <person name="Ashrafi H."/>
            <person name="Aiden E.L."/>
            <person name="Borodovsky M."/>
            <person name="Worthington M."/>
        </authorList>
    </citation>
    <scope>NUCLEOTIDE SEQUENCE [LARGE SCALE GENOMIC DNA]</scope>
    <source>
        <strain evidence="3">PI 553951</strain>
    </source>
</reference>
<evidence type="ECO:0000256" key="1">
    <source>
        <dbReference type="ARBA" id="ARBA00022898"/>
    </source>
</evidence>
<proteinExistence type="predicted"/>
<keyword evidence="4" id="KW-1185">Reference proteome</keyword>
<dbReference type="PANTHER" id="PTHR43092">
    <property type="entry name" value="L-CYSTEINE DESULFHYDRASE"/>
    <property type="match status" value="1"/>
</dbReference>
<evidence type="ECO:0000256" key="2">
    <source>
        <dbReference type="SAM" id="MobiDB-lite"/>
    </source>
</evidence>
<gene>
    <name evidence="3" type="ORF">M0R45_027032</name>
</gene>
<evidence type="ECO:0000313" key="4">
    <source>
        <dbReference type="Proteomes" id="UP001457282"/>
    </source>
</evidence>
<keyword evidence="1" id="KW-0663">Pyridoxal phosphate</keyword>
<dbReference type="EMBL" id="JBEDUW010000005">
    <property type="protein sequence ID" value="KAK9929967.1"/>
    <property type="molecule type" value="Genomic_DNA"/>
</dbReference>
<organism evidence="3 4">
    <name type="scientific">Rubus argutus</name>
    <name type="common">Southern blackberry</name>
    <dbReference type="NCBI Taxonomy" id="59490"/>
    <lineage>
        <taxon>Eukaryota</taxon>
        <taxon>Viridiplantae</taxon>
        <taxon>Streptophyta</taxon>
        <taxon>Embryophyta</taxon>
        <taxon>Tracheophyta</taxon>
        <taxon>Spermatophyta</taxon>
        <taxon>Magnoliopsida</taxon>
        <taxon>eudicotyledons</taxon>
        <taxon>Gunneridae</taxon>
        <taxon>Pentapetalae</taxon>
        <taxon>rosids</taxon>
        <taxon>fabids</taxon>
        <taxon>Rosales</taxon>
        <taxon>Rosaceae</taxon>
        <taxon>Rosoideae</taxon>
        <taxon>Rosoideae incertae sedis</taxon>
        <taxon>Rubus</taxon>
    </lineage>
</organism>
<accession>A0AAW1WZW4</accession>
<protein>
    <submittedName>
        <fullName evidence="3">Uncharacterized protein</fullName>
    </submittedName>
</protein>
<feature type="region of interest" description="Disordered" evidence="2">
    <location>
        <begin position="81"/>
        <end position="105"/>
    </location>
</feature>
<name>A0AAW1WZW4_RUBAR</name>
<sequence>MARASSYNYHNLSAATDTQTNFPIKQKFSSFITDSEIQSEFSHHDPGVARINNGSFGCCPASVISALQQWQLKWLHQPTISTSTSSTRGYSNQETQLKNLSMQGC</sequence>
<comment type="caution">
    <text evidence="3">The sequence shown here is derived from an EMBL/GenBank/DDBJ whole genome shotgun (WGS) entry which is preliminary data.</text>
</comment>
<dbReference type="AlphaFoldDB" id="A0AAW1WZW4"/>
<dbReference type="Proteomes" id="UP001457282">
    <property type="component" value="Unassembled WGS sequence"/>
</dbReference>
<evidence type="ECO:0000313" key="3">
    <source>
        <dbReference type="EMBL" id="KAK9929967.1"/>
    </source>
</evidence>
<dbReference type="PANTHER" id="PTHR43092:SF2">
    <property type="entry name" value="HERCYNYLCYSTEINE SULFOXIDE LYASE"/>
    <property type="match status" value="1"/>
</dbReference>